<dbReference type="EMBL" id="CAJFCJ010000029">
    <property type="protein sequence ID" value="CAD5125854.1"/>
    <property type="molecule type" value="Genomic_DNA"/>
</dbReference>
<dbReference type="PANTHER" id="PTHR12107">
    <property type="entry name" value="VOLTAGE-DEPENDENT CALCIUM CHANNEL GAMMA SUBUNIT"/>
    <property type="match status" value="1"/>
</dbReference>
<dbReference type="OrthoDB" id="5917530at2759"/>
<dbReference type="InterPro" id="IPR051072">
    <property type="entry name" value="CACNG_subunit"/>
</dbReference>
<reference evidence="7 8" key="1">
    <citation type="submission" date="2020-08" db="EMBL/GenBank/DDBJ databases">
        <authorList>
            <person name="Hejnol A."/>
        </authorList>
    </citation>
    <scope>NUCLEOTIDE SEQUENCE [LARGE SCALE GENOMIC DNA]</scope>
</reference>
<evidence type="ECO:0000313" key="8">
    <source>
        <dbReference type="Proteomes" id="UP000549394"/>
    </source>
</evidence>
<keyword evidence="2 6" id="KW-0812">Transmembrane</keyword>
<dbReference type="InterPro" id="IPR004031">
    <property type="entry name" value="PMP22/EMP/MP20/Claudin"/>
</dbReference>
<evidence type="ECO:0000256" key="2">
    <source>
        <dbReference type="ARBA" id="ARBA00022692"/>
    </source>
</evidence>
<evidence type="ECO:0000256" key="1">
    <source>
        <dbReference type="ARBA" id="ARBA00004141"/>
    </source>
</evidence>
<name>A0A7I8WCF7_9ANNE</name>
<evidence type="ECO:0000256" key="6">
    <source>
        <dbReference type="SAM" id="Phobius"/>
    </source>
</evidence>
<dbReference type="GO" id="GO:0099590">
    <property type="term" value="P:neurotransmitter receptor internalization"/>
    <property type="evidence" value="ECO:0007669"/>
    <property type="project" value="TreeGrafter"/>
</dbReference>
<evidence type="ECO:0000256" key="5">
    <source>
        <dbReference type="SAM" id="MobiDB-lite"/>
    </source>
</evidence>
<dbReference type="GO" id="GO:0098970">
    <property type="term" value="P:postsynaptic neurotransmitter receptor diffusion trapping"/>
    <property type="evidence" value="ECO:0007669"/>
    <property type="project" value="TreeGrafter"/>
</dbReference>
<dbReference type="GO" id="GO:0016247">
    <property type="term" value="F:channel regulator activity"/>
    <property type="evidence" value="ECO:0007669"/>
    <property type="project" value="TreeGrafter"/>
</dbReference>
<keyword evidence="8" id="KW-1185">Reference proteome</keyword>
<dbReference type="AlphaFoldDB" id="A0A7I8WCF7"/>
<feature type="region of interest" description="Disordered" evidence="5">
    <location>
        <begin position="298"/>
        <end position="323"/>
    </location>
</feature>
<dbReference type="GO" id="GO:0051968">
    <property type="term" value="P:positive regulation of synaptic transmission, glutamatergic"/>
    <property type="evidence" value="ECO:0007669"/>
    <property type="project" value="TreeGrafter"/>
</dbReference>
<keyword evidence="4 6" id="KW-0472">Membrane</keyword>
<dbReference type="GO" id="GO:0098839">
    <property type="term" value="C:postsynaptic density membrane"/>
    <property type="evidence" value="ECO:0007669"/>
    <property type="project" value="TreeGrafter"/>
</dbReference>
<feature type="transmembrane region" description="Helical" evidence="6">
    <location>
        <begin position="163"/>
        <end position="184"/>
    </location>
</feature>
<evidence type="ECO:0000256" key="3">
    <source>
        <dbReference type="ARBA" id="ARBA00022989"/>
    </source>
</evidence>
<dbReference type="GO" id="GO:0005245">
    <property type="term" value="F:voltage-gated calcium channel activity"/>
    <property type="evidence" value="ECO:0007669"/>
    <property type="project" value="TreeGrafter"/>
</dbReference>
<feature type="transmembrane region" description="Helical" evidence="6">
    <location>
        <begin position="196"/>
        <end position="216"/>
    </location>
</feature>
<dbReference type="Pfam" id="PF13903">
    <property type="entry name" value="Claudin_2"/>
    <property type="match status" value="1"/>
</dbReference>
<comment type="caution">
    <text evidence="7">The sequence shown here is derived from an EMBL/GenBank/DDBJ whole genome shotgun (WGS) entry which is preliminary data.</text>
</comment>
<feature type="compositionally biased region" description="Basic and acidic residues" evidence="5">
    <location>
        <begin position="311"/>
        <end position="323"/>
    </location>
</feature>
<keyword evidence="3 6" id="KW-1133">Transmembrane helix</keyword>
<dbReference type="Gene3D" id="1.20.140.150">
    <property type="match status" value="1"/>
</dbReference>
<dbReference type="GO" id="GO:0032281">
    <property type="term" value="C:AMPA glutamate receptor complex"/>
    <property type="evidence" value="ECO:0007669"/>
    <property type="project" value="TreeGrafter"/>
</dbReference>
<dbReference type="GO" id="GO:0019226">
    <property type="term" value="P:transmission of nerve impulse"/>
    <property type="evidence" value="ECO:0007669"/>
    <property type="project" value="TreeGrafter"/>
</dbReference>
<feature type="transmembrane region" description="Helical" evidence="6">
    <location>
        <begin position="242"/>
        <end position="266"/>
    </location>
</feature>
<protein>
    <submittedName>
        <fullName evidence="7">DgyrCDS14051</fullName>
    </submittedName>
</protein>
<proteinExistence type="predicted"/>
<dbReference type="Proteomes" id="UP000549394">
    <property type="component" value="Unassembled WGS sequence"/>
</dbReference>
<evidence type="ECO:0000256" key="4">
    <source>
        <dbReference type="ARBA" id="ARBA00023136"/>
    </source>
</evidence>
<accession>A0A7I8WCF7</accession>
<evidence type="ECO:0000313" key="7">
    <source>
        <dbReference type="EMBL" id="CAD5125854.1"/>
    </source>
</evidence>
<dbReference type="PANTHER" id="PTHR12107:SF0">
    <property type="entry name" value="STARGAZIN (MAMMALIAN CALCIUM CHANNEL) HOMOLOG"/>
    <property type="match status" value="1"/>
</dbReference>
<comment type="subcellular location">
    <subcellularLocation>
        <location evidence="1">Membrane</location>
        <topology evidence="1">Multi-pass membrane protein</topology>
    </subcellularLocation>
</comment>
<sequence>MAASAVFQVRMAVKCSARFLSVFSLVFGLLAVGALSLAVTTDYWLNTTEALRELSIPQAVEQPLLPLSTATELPAEQITSVIHQHKQNRTLIQTTIVKLHSGLWRTCIFSSLIKHRWSTDLEAHAAYDMPMAQCFTIGYFGQTFERFDGADTTMSINRSIRRASPIIIAGLLLEFIAIALATIGNTRGDAKTIGGAVLYIFSALVMAVGKIVYISAVNDEVSHRKKPNGGREEDVFAYNYGWAFYLGGVSFIFVMAASVANITLYLQRNDGETDVMTVLTGLKKRATMEFYEEEEKYREIPQVDRPQSSSEELRNEGHHTLIL</sequence>
<organism evidence="7 8">
    <name type="scientific">Dimorphilus gyrociliatus</name>
    <dbReference type="NCBI Taxonomy" id="2664684"/>
    <lineage>
        <taxon>Eukaryota</taxon>
        <taxon>Metazoa</taxon>
        <taxon>Spiralia</taxon>
        <taxon>Lophotrochozoa</taxon>
        <taxon>Annelida</taxon>
        <taxon>Polychaeta</taxon>
        <taxon>Polychaeta incertae sedis</taxon>
        <taxon>Dinophilidae</taxon>
        <taxon>Dimorphilus</taxon>
    </lineage>
</organism>
<gene>
    <name evidence="7" type="ORF">DGYR_LOCUS13163</name>
</gene>
<dbReference type="GO" id="GO:0098943">
    <property type="term" value="P:neurotransmitter receptor transport, postsynaptic endosome to lysosome"/>
    <property type="evidence" value="ECO:0007669"/>
    <property type="project" value="TreeGrafter"/>
</dbReference>